<dbReference type="GO" id="GO:0016301">
    <property type="term" value="F:kinase activity"/>
    <property type="evidence" value="ECO:0007669"/>
    <property type="project" value="UniProtKB-KW"/>
</dbReference>
<gene>
    <name evidence="3" type="ORF">HELGO_WM28529</name>
</gene>
<reference evidence="3" key="1">
    <citation type="submission" date="2020-01" db="EMBL/GenBank/DDBJ databases">
        <authorList>
            <person name="Meier V. D."/>
            <person name="Meier V D."/>
        </authorList>
    </citation>
    <scope>NUCLEOTIDE SEQUENCE</scope>
    <source>
        <strain evidence="3">HLG_WM_MAG_07</strain>
    </source>
</reference>
<dbReference type="EMBL" id="CACVAY010000004">
    <property type="protein sequence ID" value="CAA6800388.1"/>
    <property type="molecule type" value="Genomic_DNA"/>
</dbReference>
<evidence type="ECO:0000259" key="2">
    <source>
        <dbReference type="Pfam" id="PF03781"/>
    </source>
</evidence>
<accession>A0A6S6S2H3</accession>
<feature type="domain" description="Sulfatase-modifying factor enzyme-like" evidence="2">
    <location>
        <begin position="926"/>
        <end position="1151"/>
    </location>
</feature>
<dbReference type="Pfam" id="PF03781">
    <property type="entry name" value="FGE-sulfatase"/>
    <property type="match status" value="1"/>
</dbReference>
<dbReference type="PANTHER" id="PTHR23150">
    <property type="entry name" value="SULFATASE MODIFYING FACTOR 1, 2"/>
    <property type="match status" value="1"/>
</dbReference>
<feature type="transmembrane region" description="Helical" evidence="1">
    <location>
        <begin position="207"/>
        <end position="226"/>
    </location>
</feature>
<dbReference type="PANTHER" id="PTHR23150:SF35">
    <property type="entry name" value="BLL6746 PROTEIN"/>
    <property type="match status" value="1"/>
</dbReference>
<dbReference type="InterPro" id="IPR016187">
    <property type="entry name" value="CTDL_fold"/>
</dbReference>
<dbReference type="GO" id="GO:0120147">
    <property type="term" value="F:formylglycine-generating oxidase activity"/>
    <property type="evidence" value="ECO:0007669"/>
    <property type="project" value="TreeGrafter"/>
</dbReference>
<keyword evidence="1" id="KW-1133">Transmembrane helix</keyword>
<organism evidence="3">
    <name type="scientific">uncultured Thiotrichaceae bacterium</name>
    <dbReference type="NCBI Taxonomy" id="298394"/>
    <lineage>
        <taxon>Bacteria</taxon>
        <taxon>Pseudomonadati</taxon>
        <taxon>Pseudomonadota</taxon>
        <taxon>Gammaproteobacteria</taxon>
        <taxon>Thiotrichales</taxon>
        <taxon>Thiotrichaceae</taxon>
        <taxon>environmental samples</taxon>
    </lineage>
</organism>
<keyword evidence="1" id="KW-0472">Membrane</keyword>
<evidence type="ECO:0000256" key="1">
    <source>
        <dbReference type="SAM" id="Phobius"/>
    </source>
</evidence>
<protein>
    <submittedName>
        <fullName evidence="3">Serine/threonine kinase</fullName>
    </submittedName>
</protein>
<feature type="transmembrane region" description="Helical" evidence="1">
    <location>
        <begin position="133"/>
        <end position="152"/>
    </location>
</feature>
<dbReference type="InterPro" id="IPR042095">
    <property type="entry name" value="SUMF_sf"/>
</dbReference>
<sequence length="1159" mass="132023">MPHSSPEFSTDMTQLLEQLRLQEIRVGALELQHLFAVFQSQPVLSWLELRDLLCDVLAKDEYQRETIKRVYQRLVPYEESESARVLREDAVTTAIISSESDNIPTISKPVTEADIASKSKQATRKQRQRWKPLWTGLSALLLFTTMLIVFNWPDQPQNTQADSAISIDQHNEAHSQTIERGELRLAQHVQLWLPQIRIEGYSPWRATAPYLIVLLATGAAFIWLLYKAFRRIIIRPPKPPALAIKHGKLVLPPTVDEDDFYLLDSHARRDIAWGINRYLSAQMSSRVDIDRSVKATANSGMPEIRFLQAQKDREIWLWQDRSSENTNLHRLADELSQVLQTVNIHPRRGYFQASPVLIKDGEGQTVWSPQHETPSINPMVVVLVDSENLQLKDALAKPETHQSLNRLRHWNQLCIVDCSARPGQLCHLFKEYTLDCIKPIQLAQWMVEQGGSKAEPAICASDMLYQWAMASALPERALQESEIRSLHNALPLDCAWQYGALKRFAQVSPEGLSFSQQRLPLLNQLSEMAQKNPSLLEKAVRFWLERYHQINREAEQNPKLQWRGSLKQQRLKLDIALLQLWLPDQLKRAAFTLYRLHANKRLRPVVEQKLAKYRFTDWQQLMAAGENLPSEHDTLTLPHIWEALDADIQRKLRKAGLGGATQQQLTLSWDNASGMLMGLLAGLALSSVWGIIEYSQAPYTPEYKETNKPANALFKVGSSQATDMNPDGKKILYAGSMKHVNKRDISNAANIIIDWQQSPQFPARKRLSQNLHEDDTELWLAGELEQSPQRPANMPRLSIAVIAAPPANKEARLLAARLLDSGSADQVIVGEKWANHIRALQDKWYFIEDSQWLHFMPTAQSFPSGLSYGKHRAVIQGDLQTIARVLEQPGYYALADWSQADIYLSELHNQPILKGGIPLKLDQGMTLVPIAPGIFMMGSEDYDDEKPVHEVTISKGFYMSATEVTFAQYDAYARENKKELPSDQGWGRDNLPAINVSWHDAQNFVQWLSENNRYGLQCRLPSEAEWEYAARAGTSTAYYWGDEIGNNNANCREGLCEDSFEYTAPVASFAPNQWGLYDMSGNVLEWVQDCYHENYQQAPSDGSAQEVRCNEDRRRVLRGGSWYDVPANLRSAGRYWLDPGLRSRNVGFRLVCSLPSTER</sequence>
<keyword evidence="3" id="KW-0808">Transferase</keyword>
<dbReference type="SUPFAM" id="SSF56436">
    <property type="entry name" value="C-type lectin-like"/>
    <property type="match status" value="1"/>
</dbReference>
<dbReference type="InterPro" id="IPR005532">
    <property type="entry name" value="SUMF_dom"/>
</dbReference>
<dbReference type="Gene3D" id="3.90.1580.10">
    <property type="entry name" value="paralog of FGE (formylglycine-generating enzyme)"/>
    <property type="match status" value="1"/>
</dbReference>
<keyword evidence="3" id="KW-0418">Kinase</keyword>
<proteinExistence type="predicted"/>
<keyword evidence="1" id="KW-0812">Transmembrane</keyword>
<dbReference type="InterPro" id="IPR051043">
    <property type="entry name" value="Sulfatase_Mod_Factor_Kinase"/>
</dbReference>
<name>A0A6S6S2H3_9GAMM</name>
<dbReference type="AlphaFoldDB" id="A0A6S6S2H3"/>
<evidence type="ECO:0000313" key="3">
    <source>
        <dbReference type="EMBL" id="CAA6800388.1"/>
    </source>
</evidence>